<dbReference type="Proteomes" id="UP001644719">
    <property type="component" value="Unassembled WGS sequence"/>
</dbReference>
<reference evidence="1 2" key="1">
    <citation type="journal article" date="2020" name="Cell Host Microbe">
        <title>Functional and Genomic Variation between Human-Derived Isolates of Lachnospiraceae Reveals Inter- and Intra-Species Diversity.</title>
        <authorList>
            <person name="Sorbara M.T."/>
            <person name="Littmann E.R."/>
            <person name="Fontana E."/>
            <person name="Moody T.U."/>
            <person name="Kohout C.E."/>
            <person name="Gjonbalaj M."/>
            <person name="Eaton V."/>
            <person name="Seok R."/>
            <person name="Leiner I.M."/>
            <person name="Pamer E.G."/>
        </authorList>
    </citation>
    <scope>NUCLEOTIDE SEQUENCE [LARGE SCALE GENOMIC DNA]</scope>
    <source>
        <strain evidence="1 2">MSK.17.74</strain>
    </source>
</reference>
<name>A0ABX2H801_9FIRM</name>
<sequence>METKDLIRSINNFEANIVFDKNRSNREFANGQSPFFFTPVEKGERKRYEKSENKNEFTSTTAAIHIMDSSVEELEELFKLDDSGIYEYTCKIIRPYCKGVVDIKIGLVLFQFLHEIGHWNQFMSLNKNVAAYTAWNYEQEKNNYEKMRALKDSVLQRQAREKDKHLSTEERMLFRQYTEEYRNIPKEKEADEFALSHLKETMEKYREVCRNKNSNRTIKRRILAIGRKFG</sequence>
<accession>A0ABX2H801</accession>
<organism evidence="1 2">
    <name type="scientific">Blautia faecis</name>
    <dbReference type="NCBI Taxonomy" id="871665"/>
    <lineage>
        <taxon>Bacteria</taxon>
        <taxon>Bacillati</taxon>
        <taxon>Bacillota</taxon>
        <taxon>Clostridia</taxon>
        <taxon>Lachnospirales</taxon>
        <taxon>Lachnospiraceae</taxon>
        <taxon>Blautia</taxon>
    </lineage>
</organism>
<proteinExistence type="predicted"/>
<dbReference type="RefSeq" id="WP_173735718.1">
    <property type="nucleotide sequence ID" value="NZ_JAAITS010000031.1"/>
</dbReference>
<gene>
    <name evidence="1" type="ORF">G5B17_11610</name>
</gene>
<evidence type="ECO:0000313" key="2">
    <source>
        <dbReference type="Proteomes" id="UP001644719"/>
    </source>
</evidence>
<dbReference type="EMBL" id="JAAITS010000031">
    <property type="protein sequence ID" value="NSG86046.1"/>
    <property type="molecule type" value="Genomic_DNA"/>
</dbReference>
<evidence type="ECO:0000313" key="1">
    <source>
        <dbReference type="EMBL" id="NSG86046.1"/>
    </source>
</evidence>
<protein>
    <submittedName>
        <fullName evidence="1">Uncharacterized protein</fullName>
    </submittedName>
</protein>
<keyword evidence="2" id="KW-1185">Reference proteome</keyword>
<comment type="caution">
    <text evidence="1">The sequence shown here is derived from an EMBL/GenBank/DDBJ whole genome shotgun (WGS) entry which is preliminary data.</text>
</comment>